<evidence type="ECO:0000259" key="4">
    <source>
        <dbReference type="SMART" id="SM00418"/>
    </source>
</evidence>
<dbReference type="eggNOG" id="COG0640">
    <property type="taxonomic scope" value="Bacteria"/>
</dbReference>
<feature type="domain" description="HTH arsR-type" evidence="4">
    <location>
        <begin position="13"/>
        <end position="108"/>
    </location>
</feature>
<keyword evidence="6" id="KW-1185">Reference proteome</keyword>
<dbReference type="InterPro" id="IPR001845">
    <property type="entry name" value="HTH_ArsR_DNA-bd_dom"/>
</dbReference>
<reference evidence="5 6" key="1">
    <citation type="submission" date="2011-11" db="EMBL/GenBank/DDBJ databases">
        <title>The Noncontiguous Finished sequence of Saccharomonospora cyanea NA-134.</title>
        <authorList>
            <consortium name="US DOE Joint Genome Institute"/>
            <person name="Lucas S."/>
            <person name="Han J."/>
            <person name="Lapidus A."/>
            <person name="Cheng J.-F."/>
            <person name="Goodwin L."/>
            <person name="Pitluck S."/>
            <person name="Peters L."/>
            <person name="Ovchinnikova G."/>
            <person name="Lu M."/>
            <person name="Detter J.C."/>
            <person name="Han C."/>
            <person name="Tapia R."/>
            <person name="Land M."/>
            <person name="Hauser L."/>
            <person name="Kyrpides N."/>
            <person name="Ivanova N."/>
            <person name="Pagani I."/>
            <person name="Brambilla E.-M."/>
            <person name="Klenk H.-P."/>
            <person name="Woyke T."/>
        </authorList>
    </citation>
    <scope>NUCLEOTIDE SEQUENCE [LARGE SCALE GENOMIC DNA]</scope>
    <source>
        <strain evidence="5 6">NA-134</strain>
    </source>
</reference>
<dbReference type="InterPro" id="IPR011991">
    <property type="entry name" value="ArsR-like_HTH"/>
</dbReference>
<evidence type="ECO:0000313" key="5">
    <source>
        <dbReference type="EMBL" id="EHR60302.1"/>
    </source>
</evidence>
<dbReference type="Pfam" id="PF12840">
    <property type="entry name" value="HTH_20"/>
    <property type="match status" value="1"/>
</dbReference>
<dbReference type="RefSeq" id="WP_005454777.1">
    <property type="nucleotide sequence ID" value="NZ_CM001440.1"/>
</dbReference>
<dbReference type="CDD" id="cd00090">
    <property type="entry name" value="HTH_ARSR"/>
    <property type="match status" value="1"/>
</dbReference>
<dbReference type="PANTHER" id="PTHR33154:SF15">
    <property type="entry name" value="REGULATORY PROTEIN ARSR"/>
    <property type="match status" value="1"/>
</dbReference>
<evidence type="ECO:0000313" key="6">
    <source>
        <dbReference type="Proteomes" id="UP000002791"/>
    </source>
</evidence>
<dbReference type="Proteomes" id="UP000002791">
    <property type="component" value="Chromosome"/>
</dbReference>
<keyword evidence="1" id="KW-0805">Transcription regulation</keyword>
<proteinExistence type="predicted"/>
<dbReference type="EMBL" id="CM001440">
    <property type="protein sequence ID" value="EHR60302.1"/>
    <property type="molecule type" value="Genomic_DNA"/>
</dbReference>
<dbReference type="SMART" id="SM00418">
    <property type="entry name" value="HTH_ARSR"/>
    <property type="match status" value="1"/>
</dbReference>
<organism evidence="5 6">
    <name type="scientific">Saccharomonospora cyanea NA-134</name>
    <dbReference type="NCBI Taxonomy" id="882082"/>
    <lineage>
        <taxon>Bacteria</taxon>
        <taxon>Bacillati</taxon>
        <taxon>Actinomycetota</taxon>
        <taxon>Actinomycetes</taxon>
        <taxon>Pseudonocardiales</taxon>
        <taxon>Pseudonocardiaceae</taxon>
        <taxon>Saccharomonospora</taxon>
    </lineage>
</organism>
<dbReference type="AlphaFoldDB" id="H5XE56"/>
<evidence type="ECO:0000256" key="1">
    <source>
        <dbReference type="ARBA" id="ARBA00023015"/>
    </source>
</evidence>
<dbReference type="Gene3D" id="1.10.10.10">
    <property type="entry name" value="Winged helix-like DNA-binding domain superfamily/Winged helix DNA-binding domain"/>
    <property type="match status" value="1"/>
</dbReference>
<dbReference type="InterPro" id="IPR036388">
    <property type="entry name" value="WH-like_DNA-bd_sf"/>
</dbReference>
<dbReference type="GO" id="GO:0003677">
    <property type="term" value="F:DNA binding"/>
    <property type="evidence" value="ECO:0007669"/>
    <property type="project" value="UniProtKB-KW"/>
</dbReference>
<keyword evidence="2" id="KW-0238">DNA-binding</keyword>
<keyword evidence="3" id="KW-0804">Transcription</keyword>
<dbReference type="InterPro" id="IPR036390">
    <property type="entry name" value="WH_DNA-bd_sf"/>
</dbReference>
<dbReference type="PANTHER" id="PTHR33154">
    <property type="entry name" value="TRANSCRIPTIONAL REGULATOR, ARSR FAMILY"/>
    <property type="match status" value="1"/>
</dbReference>
<dbReference type="HOGENOM" id="CLU_087580_2_1_11"/>
<protein>
    <submittedName>
        <fullName evidence="5">Putative transcriptional regulator</fullName>
    </submittedName>
</protein>
<name>H5XE56_9PSEU</name>
<gene>
    <name evidence="5" type="ORF">SaccyDRAFT_1394</name>
</gene>
<sequence>MTEEANAKRLDMGSLRALAHPLRLRLLDLLRMDGPATATKLAARVGETSGNVSWHLRQLAASGFIEEDGERGNRRERWWRACHRYTSVRDADFRGDPEARQSLVGLKSHTLAQQLRRAEEFLHGDWDDAWRDAAGIGHWVLRLTPDELLALGREVTAVLARYEALSRDSRGEEAEDVIFQVQAFPRHREDGR</sequence>
<evidence type="ECO:0000256" key="3">
    <source>
        <dbReference type="ARBA" id="ARBA00023163"/>
    </source>
</evidence>
<dbReference type="InterPro" id="IPR051081">
    <property type="entry name" value="HTH_MetalResp_TranReg"/>
</dbReference>
<dbReference type="STRING" id="882082.SaccyDRAFT_1394"/>
<dbReference type="GO" id="GO:0003700">
    <property type="term" value="F:DNA-binding transcription factor activity"/>
    <property type="evidence" value="ECO:0007669"/>
    <property type="project" value="InterPro"/>
</dbReference>
<accession>H5XE56</accession>
<dbReference type="SUPFAM" id="SSF46785">
    <property type="entry name" value="Winged helix' DNA-binding domain"/>
    <property type="match status" value="1"/>
</dbReference>
<evidence type="ECO:0000256" key="2">
    <source>
        <dbReference type="ARBA" id="ARBA00023125"/>
    </source>
</evidence>